<keyword evidence="2" id="KW-0472">Membrane</keyword>
<evidence type="ECO:0000313" key="4">
    <source>
        <dbReference type="Proteomes" id="UP000037558"/>
    </source>
</evidence>
<keyword evidence="1" id="KW-0175">Coiled coil</keyword>
<dbReference type="PATRIC" id="fig|284581.3.peg.4117"/>
<evidence type="ECO:0000256" key="2">
    <source>
        <dbReference type="SAM" id="Phobius"/>
    </source>
</evidence>
<evidence type="ECO:0000256" key="1">
    <source>
        <dbReference type="SAM" id="Coils"/>
    </source>
</evidence>
<dbReference type="EMBL" id="LILC01000019">
    <property type="protein sequence ID" value="KOO44069.1"/>
    <property type="molecule type" value="Genomic_DNA"/>
</dbReference>
<keyword evidence="2" id="KW-0812">Transmembrane</keyword>
<sequence>MELSIQALGRETDEATKCFLQNIVDRKVKFDRLERKEKYAKLIALFSSLLFLLYILYALQSVASFHMGVIVDFLFGTSYHLMAILCIAFLYGYGIQLNKKREKAEKEYHDLRCELIKKSTDLWPTEERWEARQHVFKVMKEQFGVNLYHENK</sequence>
<keyword evidence="4" id="KW-1185">Reference proteome</keyword>
<proteinExistence type="predicted"/>
<dbReference type="STRING" id="284581.AMD01_15215"/>
<gene>
    <name evidence="3" type="ORF">AMD01_15215</name>
</gene>
<dbReference type="InterPro" id="IPR020210">
    <property type="entry name" value="Uncharacterised_YpbF_TM"/>
</dbReference>
<evidence type="ECO:0000313" key="3">
    <source>
        <dbReference type="EMBL" id="KOO44069.1"/>
    </source>
</evidence>
<keyword evidence="2" id="KW-1133">Transmembrane helix</keyword>
<feature type="transmembrane region" description="Helical" evidence="2">
    <location>
        <begin position="39"/>
        <end position="59"/>
    </location>
</feature>
<dbReference type="AlphaFoldDB" id="A0A0M0KZ44"/>
<feature type="transmembrane region" description="Helical" evidence="2">
    <location>
        <begin position="65"/>
        <end position="93"/>
    </location>
</feature>
<accession>A0A0M0KZ44</accession>
<evidence type="ECO:0008006" key="5">
    <source>
        <dbReference type="Google" id="ProtNLM"/>
    </source>
</evidence>
<protein>
    <recommendedName>
        <fullName evidence="5">DUF2663 family protein</fullName>
    </recommendedName>
</protein>
<comment type="caution">
    <text evidence="3">The sequence shown here is derived from an EMBL/GenBank/DDBJ whole genome shotgun (WGS) entry which is preliminary data.</text>
</comment>
<organism evidence="3 4">
    <name type="scientific">Priestia koreensis</name>
    <dbReference type="NCBI Taxonomy" id="284581"/>
    <lineage>
        <taxon>Bacteria</taxon>
        <taxon>Bacillati</taxon>
        <taxon>Bacillota</taxon>
        <taxon>Bacilli</taxon>
        <taxon>Bacillales</taxon>
        <taxon>Bacillaceae</taxon>
        <taxon>Priestia</taxon>
    </lineage>
</organism>
<dbReference type="Pfam" id="PF10864">
    <property type="entry name" value="DUF2663"/>
    <property type="match status" value="1"/>
</dbReference>
<dbReference type="Proteomes" id="UP000037558">
    <property type="component" value="Unassembled WGS sequence"/>
</dbReference>
<reference evidence="4" key="1">
    <citation type="submission" date="2015-08" db="EMBL/GenBank/DDBJ databases">
        <title>Fjat-14210 dsm16467.</title>
        <authorList>
            <person name="Liu B."/>
            <person name="Wang J."/>
            <person name="Zhu Y."/>
            <person name="Liu G."/>
            <person name="Chen Q."/>
            <person name="Chen Z."/>
            <person name="Lan J."/>
            <person name="Che J."/>
            <person name="Ge C."/>
            <person name="Shi H."/>
            <person name="Pan Z."/>
            <person name="Liu X."/>
        </authorList>
    </citation>
    <scope>NUCLEOTIDE SEQUENCE [LARGE SCALE GENOMIC DNA]</scope>
    <source>
        <strain evidence="4">DSM 16467</strain>
    </source>
</reference>
<name>A0A0M0KZ44_9BACI</name>
<feature type="coiled-coil region" evidence="1">
    <location>
        <begin position="94"/>
        <end position="121"/>
    </location>
</feature>
<dbReference type="RefSeq" id="WP_053402278.1">
    <property type="nucleotide sequence ID" value="NZ_LILC01000019.1"/>
</dbReference>